<evidence type="ECO:0000256" key="6">
    <source>
        <dbReference type="ARBA" id="ARBA00022676"/>
    </source>
</evidence>
<evidence type="ECO:0000313" key="19">
    <source>
        <dbReference type="EMBL" id="QDS76296.1"/>
    </source>
</evidence>
<dbReference type="Proteomes" id="UP000316270">
    <property type="component" value="Chromosome 15"/>
</dbReference>
<keyword evidence="16" id="KW-0732">Signal</keyword>
<dbReference type="GO" id="GO:0006487">
    <property type="term" value="P:protein N-linked glycosylation"/>
    <property type="evidence" value="ECO:0007669"/>
    <property type="project" value="TreeGrafter"/>
</dbReference>
<dbReference type="GO" id="GO:0004377">
    <property type="term" value="F:GDP-Man:Man(3)GlcNAc(2)-PP-Dol alpha-1,2-mannosyltransferase activity"/>
    <property type="evidence" value="ECO:0007669"/>
    <property type="project" value="UniProtKB-UniRule"/>
</dbReference>
<comment type="pathway">
    <text evidence="2 14">Protein modification; protein glycosylation.</text>
</comment>
<feature type="compositionally biased region" description="Basic and acidic residues" evidence="15">
    <location>
        <begin position="49"/>
        <end position="68"/>
    </location>
</feature>
<sequence length="556" mass="61839">MPGILPLVLPLLLLLLLLSPWLLSSLARSLGAATGRFMQQRTHSRRQTLLHDSHLAKEGQGKSKRDSSSSEDGGWEKVGAQAAGTAPNGDKADREWKGIVGFFHPFCNAGGGGERVLWAAIRATQSQWPEAVCVVYTGDHDVNKDQIIRRVQDRFNISLHPPTLHFLYLSTRHWVLPQTWPHFTLLGQSLGSIVLALDAFGLLVPDIFVDTMGFAFALWLCKFLFPSVPTGAYVHYPTISTDMLESLDSKDEHGLNAGAGSGAKGRAKRIYWNFFAWLYARVGASIDVVMTNSTWTQAHIRTLWGPGRAHKLQLSDQPGDIVVVFPPVAVEELTEEIDVSRESEAQRLPNLLYIAQFRPEKNHALVVQAFAKTLSSRQWEDSKRPKLILVGSVRDDDDAKRVYKLRLLAHELQIKSNVEFVCDASWPQVLDHLRRSSVGVNGMWNEHFGIGVVEYQAAGLISVVNDSGGPKEDIVVDFEGEGPTGFHASTVEGYANGFSKALDLSPSEKIAMRSRARKSAERFTEAAFAKLWVEHMGYLVTLQHGEKQSNSMRYHR</sequence>
<feature type="chain" id="PRO_5021863723" description="GDP-Man:Man(3)GlcNAc(2)-PP-Dol alpha-1,2-mannosyltransferase" evidence="16">
    <location>
        <begin position="28"/>
        <end position="556"/>
    </location>
</feature>
<dbReference type="InterPro" id="IPR038013">
    <property type="entry name" value="ALG11"/>
</dbReference>
<name>A0A517LL45_9PEZI</name>
<comment type="subcellular location">
    <subcellularLocation>
        <location evidence="1">Endoplasmic reticulum membrane</location>
        <topology evidence="1">Single-pass membrane protein</topology>
    </subcellularLocation>
</comment>
<feature type="domain" description="Glycosyl transferase family 1" evidence="17">
    <location>
        <begin position="346"/>
        <end position="513"/>
    </location>
</feature>
<dbReference type="EMBL" id="CP042199">
    <property type="protein sequence ID" value="QDS76296.1"/>
    <property type="molecule type" value="Genomic_DNA"/>
</dbReference>
<dbReference type="FunFam" id="3.40.50.2000:FF:000168">
    <property type="entry name" value="Alpha-1,2-mannosyltransferase (Alg11), putative"/>
    <property type="match status" value="1"/>
</dbReference>
<evidence type="ECO:0000256" key="13">
    <source>
        <dbReference type="ARBA" id="ARBA00056799"/>
    </source>
</evidence>
<comment type="catalytic activity">
    <reaction evidence="12 14">
        <text>an alpha-D-Man-(1-&gt;3)-[alpha-D-Man-(1-&gt;6)]-beta-D-Man-(1-&gt;4)-beta-D-GlcNAc-(1-&gt;4)-alpha-D-GlcNAc-diphospho-di-trans,poly-cis-dolichol + 2 GDP-alpha-D-mannose = an alpha-D-Man-(1-&gt;2)-alpha-D-Man-(1-&gt;2)-alpha-D-Man-(1-&gt;3)-[alpha-D-Man-(1-&gt;6)]-beta-D-Man-(1-&gt;4)-beta-D-GlcNAc-(1-&gt;4)-alpha-D-GlcNAc-diphospho-di-trans,poly-cis-dolichol + 2 GDP + 2 H(+)</text>
        <dbReference type="Rhea" id="RHEA:29523"/>
        <dbReference type="Rhea" id="RHEA-COMP:19515"/>
        <dbReference type="Rhea" id="RHEA-COMP:19516"/>
        <dbReference type="ChEBI" id="CHEBI:15378"/>
        <dbReference type="ChEBI" id="CHEBI:57527"/>
        <dbReference type="ChEBI" id="CHEBI:58189"/>
        <dbReference type="ChEBI" id="CHEBI:132511"/>
        <dbReference type="ChEBI" id="CHEBI:132515"/>
        <dbReference type="EC" id="2.4.1.131"/>
    </reaction>
    <physiologicalReaction direction="left-to-right" evidence="12 14">
        <dbReference type="Rhea" id="RHEA:29524"/>
    </physiologicalReaction>
</comment>
<feature type="domain" description="ALG11 mannosyltransferase N-terminal" evidence="18">
    <location>
        <begin position="98"/>
        <end position="304"/>
    </location>
</feature>
<proteinExistence type="inferred from homology"/>
<evidence type="ECO:0000259" key="17">
    <source>
        <dbReference type="Pfam" id="PF00534"/>
    </source>
</evidence>
<dbReference type="Pfam" id="PF00534">
    <property type="entry name" value="Glycos_transf_1"/>
    <property type="match status" value="1"/>
</dbReference>
<feature type="region of interest" description="Disordered" evidence="15">
    <location>
        <begin position="43"/>
        <end position="90"/>
    </location>
</feature>
<dbReference type="Pfam" id="PF15924">
    <property type="entry name" value="ALG11_N"/>
    <property type="match status" value="1"/>
</dbReference>
<feature type="signal peptide" evidence="16">
    <location>
        <begin position="1"/>
        <end position="27"/>
    </location>
</feature>
<protein>
    <recommendedName>
        <fullName evidence="5 14">GDP-Man:Man(3)GlcNAc(2)-PP-Dol alpha-1,2-mannosyltransferase</fullName>
        <ecNumber evidence="4 14">2.4.1.131</ecNumber>
    </recommendedName>
</protein>
<accession>A0A517LL45</accession>
<evidence type="ECO:0000256" key="14">
    <source>
        <dbReference type="RuleBase" id="RU367051"/>
    </source>
</evidence>
<evidence type="ECO:0000256" key="9">
    <source>
        <dbReference type="ARBA" id="ARBA00022824"/>
    </source>
</evidence>
<evidence type="ECO:0000256" key="4">
    <source>
        <dbReference type="ARBA" id="ARBA00012645"/>
    </source>
</evidence>
<keyword evidence="7 14" id="KW-0808">Transferase</keyword>
<dbReference type="UniPathway" id="UPA00378"/>
<evidence type="ECO:0000256" key="7">
    <source>
        <dbReference type="ARBA" id="ARBA00022679"/>
    </source>
</evidence>
<reference evidence="19 20" key="1">
    <citation type="submission" date="2019-07" db="EMBL/GenBank/DDBJ databases">
        <title>Finished genome of Venturia effusa.</title>
        <authorList>
            <person name="Young C.A."/>
            <person name="Cox M.P."/>
            <person name="Ganley A.R.D."/>
            <person name="David W.J."/>
        </authorList>
    </citation>
    <scope>NUCLEOTIDE SEQUENCE [LARGE SCALE GENOMIC DNA]</scope>
    <source>
        <strain evidence="20">albino</strain>
    </source>
</reference>
<evidence type="ECO:0000313" key="20">
    <source>
        <dbReference type="Proteomes" id="UP000316270"/>
    </source>
</evidence>
<evidence type="ECO:0000256" key="12">
    <source>
        <dbReference type="ARBA" id="ARBA00045065"/>
    </source>
</evidence>
<evidence type="ECO:0000259" key="18">
    <source>
        <dbReference type="Pfam" id="PF15924"/>
    </source>
</evidence>
<dbReference type="STRING" id="50376.A0A517LL45"/>
<keyword evidence="10" id="KW-1133">Transmembrane helix</keyword>
<evidence type="ECO:0000256" key="15">
    <source>
        <dbReference type="SAM" id="MobiDB-lite"/>
    </source>
</evidence>
<dbReference type="EC" id="2.4.1.131" evidence="4 14"/>
<keyword evidence="11" id="KW-0472">Membrane</keyword>
<dbReference type="InterPro" id="IPR001296">
    <property type="entry name" value="Glyco_trans_1"/>
</dbReference>
<gene>
    <name evidence="19" type="primary">ALG11</name>
    <name evidence="19" type="ORF">FKW77_002068</name>
</gene>
<evidence type="ECO:0000256" key="5">
    <source>
        <dbReference type="ARBA" id="ARBA00022018"/>
    </source>
</evidence>
<dbReference type="AlphaFoldDB" id="A0A517LL45"/>
<keyword evidence="6 14" id="KW-0328">Glycosyltransferase</keyword>
<dbReference type="SUPFAM" id="SSF53756">
    <property type="entry name" value="UDP-Glycosyltransferase/glycogen phosphorylase"/>
    <property type="match status" value="1"/>
</dbReference>
<dbReference type="GO" id="GO:0005789">
    <property type="term" value="C:endoplasmic reticulum membrane"/>
    <property type="evidence" value="ECO:0007669"/>
    <property type="project" value="UniProtKB-SubCell"/>
</dbReference>
<evidence type="ECO:0000256" key="3">
    <source>
        <dbReference type="ARBA" id="ARBA00009481"/>
    </source>
</evidence>
<dbReference type="OrthoDB" id="2276068at2759"/>
<evidence type="ECO:0000256" key="1">
    <source>
        <dbReference type="ARBA" id="ARBA00004389"/>
    </source>
</evidence>
<evidence type="ECO:0000256" key="10">
    <source>
        <dbReference type="ARBA" id="ARBA00022989"/>
    </source>
</evidence>
<dbReference type="CDD" id="cd03806">
    <property type="entry name" value="GT4_ALG11-like"/>
    <property type="match status" value="1"/>
</dbReference>
<evidence type="ECO:0000256" key="2">
    <source>
        <dbReference type="ARBA" id="ARBA00004922"/>
    </source>
</evidence>
<dbReference type="Gene3D" id="3.40.50.2000">
    <property type="entry name" value="Glycogen Phosphorylase B"/>
    <property type="match status" value="1"/>
</dbReference>
<evidence type="ECO:0000256" key="8">
    <source>
        <dbReference type="ARBA" id="ARBA00022692"/>
    </source>
</evidence>
<dbReference type="PANTHER" id="PTHR45919">
    <property type="entry name" value="GDP-MAN:MAN(3)GLCNAC(2)-PP-DOL ALPHA-1,2-MANNOSYLTRANSFERASE"/>
    <property type="match status" value="1"/>
</dbReference>
<comment type="similarity">
    <text evidence="3 14">Belongs to the glycosyltransferase group 1 family. Glycosyltransferase 4 subfamily.</text>
</comment>
<dbReference type="InterPro" id="IPR031814">
    <property type="entry name" value="ALG11_N"/>
</dbReference>
<dbReference type="PANTHER" id="PTHR45919:SF1">
    <property type="entry name" value="GDP-MAN:MAN(3)GLCNAC(2)-PP-DOL ALPHA-1,2-MANNOSYLTRANSFERASE"/>
    <property type="match status" value="1"/>
</dbReference>
<comment type="function">
    <text evidence="13 14">GDP-Man:Man(3)GlcNAc(2)-PP-Dol alpha-1,2-mannosyltransferase that operates in the biosynthetic pathway of dolichol-linked oligosaccharides, the glycan precursors employed in protein asparagine (N)-glycosylation. The assembly of dolichol-linked oligosaccharides begins on the cytosolic side of the endoplasmic reticulum membrane and finishes in its lumen. The sequential addition of sugars to dolichol pyrophosphate produces dolichol-linked oligosaccharides containing fourteen sugars, including two GlcNAcs, nine mannoses and three glucoses. Once assembled, the oligosaccharide is transferred from the lipid to nascent proteins by oligosaccharyltransferases. Catalyzes, on the cytoplasmic face of the endoplasmic reticulum, the addition of the fourth and fifth mannose residues to the dolichol-linked oligosaccharide chain, to produce Man(5)GlcNAc(2)-PP-dolichol core oligosaccharide.</text>
</comment>
<keyword evidence="20" id="KW-1185">Reference proteome</keyword>
<keyword evidence="9 14" id="KW-0256">Endoplasmic reticulum</keyword>
<organism evidence="19 20">
    <name type="scientific">Venturia effusa</name>
    <dbReference type="NCBI Taxonomy" id="50376"/>
    <lineage>
        <taxon>Eukaryota</taxon>
        <taxon>Fungi</taxon>
        <taxon>Dikarya</taxon>
        <taxon>Ascomycota</taxon>
        <taxon>Pezizomycotina</taxon>
        <taxon>Dothideomycetes</taxon>
        <taxon>Pleosporomycetidae</taxon>
        <taxon>Venturiales</taxon>
        <taxon>Venturiaceae</taxon>
        <taxon>Venturia</taxon>
    </lineage>
</organism>
<evidence type="ECO:0000256" key="16">
    <source>
        <dbReference type="SAM" id="SignalP"/>
    </source>
</evidence>
<evidence type="ECO:0000256" key="11">
    <source>
        <dbReference type="ARBA" id="ARBA00023136"/>
    </source>
</evidence>
<keyword evidence="8" id="KW-0812">Transmembrane</keyword>